<dbReference type="InterPro" id="IPR045211">
    <property type="entry name" value="TFP11/STIP/Ntr1"/>
</dbReference>
<comment type="similarity">
    <text evidence="1 2">Belongs to the TFP11/STIP family.</text>
</comment>
<dbReference type="Pfam" id="PF01585">
    <property type="entry name" value="G-patch"/>
    <property type="match status" value="1"/>
</dbReference>
<dbReference type="GO" id="GO:0071008">
    <property type="term" value="C:U2-type post-mRNA release spliceosomal complex"/>
    <property type="evidence" value="ECO:0007669"/>
    <property type="project" value="TreeGrafter"/>
</dbReference>
<dbReference type="InterPro" id="IPR024933">
    <property type="entry name" value="TFP11"/>
</dbReference>
<dbReference type="EMBL" id="CAKLBY020000195">
    <property type="protein sequence ID" value="CAK7933780.1"/>
    <property type="molecule type" value="Genomic_DNA"/>
</dbReference>
<dbReference type="GO" id="GO:0000390">
    <property type="term" value="P:spliceosomal complex disassembly"/>
    <property type="evidence" value="ECO:0007669"/>
    <property type="project" value="InterPro"/>
</dbReference>
<evidence type="ECO:0000256" key="2">
    <source>
        <dbReference type="PIRNR" id="PIRNR017706"/>
    </source>
</evidence>
<reference evidence="5" key="1">
    <citation type="submission" date="2024-01" db="EMBL/GenBank/DDBJ databases">
        <authorList>
            <person name="Webb A."/>
        </authorList>
    </citation>
    <scope>NUCLEOTIDE SEQUENCE</scope>
    <source>
        <strain evidence="5">Pm1</strain>
    </source>
</reference>
<dbReference type="GO" id="GO:0003676">
    <property type="term" value="F:nucleic acid binding"/>
    <property type="evidence" value="ECO:0007669"/>
    <property type="project" value="InterPro"/>
</dbReference>
<comment type="caution">
    <text evidence="5">The sequence shown here is derived from an EMBL/GenBank/DDBJ whole genome shotgun (WGS) entry which is preliminary data.</text>
</comment>
<dbReference type="PANTHER" id="PTHR23329">
    <property type="entry name" value="TUFTELIN-INTERACTING PROTEIN 11-RELATED"/>
    <property type="match status" value="1"/>
</dbReference>
<keyword evidence="2" id="KW-0539">Nucleus</keyword>
<organism evidence="5 6">
    <name type="scientific">Peronospora matthiolae</name>
    <dbReference type="NCBI Taxonomy" id="2874970"/>
    <lineage>
        <taxon>Eukaryota</taxon>
        <taxon>Sar</taxon>
        <taxon>Stramenopiles</taxon>
        <taxon>Oomycota</taxon>
        <taxon>Peronosporomycetes</taxon>
        <taxon>Peronosporales</taxon>
        <taxon>Peronosporaceae</taxon>
        <taxon>Peronospora</taxon>
    </lineage>
</organism>
<gene>
    <name evidence="5" type="ORF">PM001_LOCUS18930</name>
</gene>
<evidence type="ECO:0000259" key="4">
    <source>
        <dbReference type="SMART" id="SM00443"/>
    </source>
</evidence>
<accession>A0AAV1UK25</accession>
<feature type="compositionally biased region" description="Basic and acidic residues" evidence="3">
    <location>
        <begin position="50"/>
        <end position="60"/>
    </location>
</feature>
<dbReference type="SMART" id="SM00443">
    <property type="entry name" value="G_patch"/>
    <property type="match status" value="1"/>
</dbReference>
<feature type="region of interest" description="Disordered" evidence="3">
    <location>
        <begin position="22"/>
        <end position="71"/>
    </location>
</feature>
<sequence length="819" mass="92469">MASSKGLSNADFARMFRKEAHEDAADALPVNTNESSCIDDRNCDQLPPQDADRRRQKETDSTASSQDATEALRGSGLGYGIDLSLDVVFESVPGTVSTAGSGMGVQVNKTKDRAASARAPAAHVTKSKTFAWEKHTTGFGAKMMAKMGFKGRLGKKEDGVSATIEVKKRPAQMGMGYGDFVEASNLNQNKKIQKELKGENVEEQAEEEARGGVETDALWRKRKVVAGQKRKKHKRAADLMLEAQIMKKQKSGEVVLDMRGPSVRVLSDVTAAFDIDPQRMKAAKPKLGDELLYNTRMVVNLAQCKIVDLSQKIDGNMESVVTMKKELKMIKAQRDVDDIRLQHTQTLTDRLKVLDALHEQALDSRSVERLLSHLREIRRNFPLEFDAHKLQQLVPSLCVPPLRDLLTDSNLLERTSIDRVVLELRMIQTFLTELPSRATTDAAKSASVLPVIREKTMAEGDDLYNFVLEETLWPAVAQCVNVEWQAKSAPAACVDVFLKIRPHLSGEFEDAFLLQLVHSRLRKECHCWDPRLDTIPIHEWLLPWLPYLGTAMESLYPDIRSALANAMNQWHPSDLSILSVLSPWRELWGEHDYGKFTHRYIVRKLIRCLHREFEIKPDNQSLVALTWVLAWKDHLSDRQFIALMEGEFFPKWLKALRTWVAGSPNLTELDTWYRGWKLFFEQKGLATNERLRVHFQGALVLLLVAAETVGVPNESRPQLPELNKFAAASYQDALTLVRDEVPPAREVKHSPQRASRSVSLRDVIENLAITHNVTFVPKGFHDGQQLYTFGKHQIIIEQGVVFLETLKGVFKPVDLEQLL</sequence>
<dbReference type="PIRSF" id="PIRSF017706">
    <property type="entry name" value="TFIP11"/>
    <property type="match status" value="1"/>
</dbReference>
<evidence type="ECO:0000313" key="6">
    <source>
        <dbReference type="Proteomes" id="UP001162060"/>
    </source>
</evidence>
<dbReference type="AlphaFoldDB" id="A0AAV1UK25"/>
<evidence type="ECO:0000256" key="3">
    <source>
        <dbReference type="SAM" id="MobiDB-lite"/>
    </source>
</evidence>
<dbReference type="PANTHER" id="PTHR23329:SF1">
    <property type="entry name" value="TUFTELIN-INTERACTING PROTEIN 11"/>
    <property type="match status" value="1"/>
</dbReference>
<dbReference type="Pfam" id="PF07842">
    <property type="entry name" value="GCFC"/>
    <property type="match status" value="1"/>
</dbReference>
<name>A0AAV1UK25_9STRA</name>
<keyword evidence="2" id="KW-0508">mRNA splicing</keyword>
<evidence type="ECO:0000313" key="5">
    <source>
        <dbReference type="EMBL" id="CAK7933780.1"/>
    </source>
</evidence>
<comment type="subcellular location">
    <subcellularLocation>
        <location evidence="2">Nucleus</location>
    </subcellularLocation>
</comment>
<keyword evidence="2" id="KW-0747">Spliceosome</keyword>
<proteinExistence type="inferred from homology"/>
<protein>
    <recommendedName>
        <fullName evidence="4">G-patch domain-containing protein</fullName>
    </recommendedName>
</protein>
<dbReference type="InterPro" id="IPR022783">
    <property type="entry name" value="GCFC_dom"/>
</dbReference>
<dbReference type="Proteomes" id="UP001162060">
    <property type="component" value="Unassembled WGS sequence"/>
</dbReference>
<evidence type="ECO:0000256" key="1">
    <source>
        <dbReference type="ARBA" id="ARBA00010900"/>
    </source>
</evidence>
<dbReference type="InterPro" id="IPR000467">
    <property type="entry name" value="G_patch_dom"/>
</dbReference>
<feature type="domain" description="G-patch" evidence="4">
    <location>
        <begin position="134"/>
        <end position="178"/>
    </location>
</feature>
<keyword evidence="2" id="KW-0507">mRNA processing</keyword>